<dbReference type="AlphaFoldDB" id="A0A6A4ZGC0"/>
<evidence type="ECO:0000313" key="2">
    <source>
        <dbReference type="EMBL" id="KAF0713553.1"/>
    </source>
</evidence>
<proteinExistence type="predicted"/>
<protein>
    <submittedName>
        <fullName evidence="2">Uncharacterized protein</fullName>
    </submittedName>
</protein>
<evidence type="ECO:0000256" key="1">
    <source>
        <dbReference type="SAM" id="MobiDB-lite"/>
    </source>
</evidence>
<reference evidence="2" key="1">
    <citation type="submission" date="2019-06" db="EMBL/GenBank/DDBJ databases">
        <title>Genomics analysis of Aphanomyces spp. identifies a new class of oomycete effector associated with host adaptation.</title>
        <authorList>
            <person name="Gaulin E."/>
        </authorList>
    </citation>
    <scope>NUCLEOTIDE SEQUENCE</scope>
    <source>
        <strain evidence="2">CBS 578.67</strain>
    </source>
</reference>
<name>A0A6A4ZGC0_9STRA</name>
<comment type="caution">
    <text evidence="2">The sequence shown here is derived from an EMBL/GenBank/DDBJ whole genome shotgun (WGS) entry which is preliminary data.</text>
</comment>
<organism evidence="2">
    <name type="scientific">Aphanomyces stellatus</name>
    <dbReference type="NCBI Taxonomy" id="120398"/>
    <lineage>
        <taxon>Eukaryota</taxon>
        <taxon>Sar</taxon>
        <taxon>Stramenopiles</taxon>
        <taxon>Oomycota</taxon>
        <taxon>Saprolegniomycetes</taxon>
        <taxon>Saprolegniales</taxon>
        <taxon>Verrucalvaceae</taxon>
        <taxon>Aphanomyces</taxon>
    </lineage>
</organism>
<accession>A0A6A4ZGC0</accession>
<gene>
    <name evidence="2" type="ORF">As57867_004283</name>
</gene>
<feature type="region of interest" description="Disordered" evidence="1">
    <location>
        <begin position="132"/>
        <end position="160"/>
    </location>
</feature>
<sequence>KLAAAYAAATILDHRVQAAAWSASGDRSGDISLARKPPPTPQCRAMKIIRAPNHQRGVAACPVDDPSRSRADLVDDSVIQVGKDQDTSIDRLAPHTHQAPQPARRLLLQSQTRQAILRRVATEVAISISCSQATTHPSMPSNEDHSRSQPNPKGLSSRLATNAGPVCAGRLVATHVAIPFTHIPLPHNAMQWSIFEKVLKTLLSSSSPIAVVSSPKT</sequence>
<feature type="compositionally biased region" description="Polar residues" evidence="1">
    <location>
        <begin position="132"/>
        <end position="141"/>
    </location>
</feature>
<feature type="non-terminal residue" evidence="2">
    <location>
        <position position="1"/>
    </location>
</feature>
<dbReference type="EMBL" id="VJMH01001003">
    <property type="protein sequence ID" value="KAF0713553.1"/>
    <property type="molecule type" value="Genomic_DNA"/>
</dbReference>